<feature type="short sequence motif" description="GXSXG" evidence="4">
    <location>
        <begin position="409"/>
        <end position="413"/>
    </location>
</feature>
<evidence type="ECO:0000259" key="6">
    <source>
        <dbReference type="PROSITE" id="PS51635"/>
    </source>
</evidence>
<dbReference type="CDD" id="cd07211">
    <property type="entry name" value="Pat_PNPLA8"/>
    <property type="match status" value="1"/>
</dbReference>
<dbReference type="PANTHER" id="PTHR24185:SF1">
    <property type="entry name" value="CALCIUM-INDEPENDENT PHOSPHOLIPASE A2-GAMMA"/>
    <property type="match status" value="1"/>
</dbReference>
<dbReference type="PROSITE" id="PS51635">
    <property type="entry name" value="PNPLA"/>
    <property type="match status" value="1"/>
</dbReference>
<dbReference type="GO" id="GO:0016042">
    <property type="term" value="P:lipid catabolic process"/>
    <property type="evidence" value="ECO:0007669"/>
    <property type="project" value="UniProtKB-UniRule"/>
</dbReference>
<feature type="short sequence motif" description="DGA/G" evidence="4">
    <location>
        <begin position="554"/>
        <end position="556"/>
    </location>
</feature>
<sequence length="702" mass="79637">SWGTRYPDRLVRADELDAGWIRRRRMPARAATLAIMLTRRTHWIARSDGYYGWRRPSSVRFKRKPVGLTAARQNSTSKSMPNPYWTSKLTNSLERLQSKTRLKSSARILFDSIAAFRDTHVQRIALMLRSSASVQPRLQNRTSSRDLEMHEASQGSAKEGRTTDAGDPKRSFPESQTGSWRELLRKAIMLGQQGVEDRRMVRLGVQLAKDQSSADRDLAKEEMMVKDPAKGDASWQEFVKAQESEVNKILSEMELAQDQKPKQQKKEDTAVADVKSKLPAMSQVEIDRTSRILLKSLAAASSPASQVARLEELNNHIVNYPSSLCILVKERAIALVLRMREYSDNNSVVATARETLALLGYVDPPRGRGLRILSIDGGGTRGIMAIELLRQLELCTGRRVYELFDYVAGVSTGAILGYLLGGLHTSLDRCESLYRKMSLEVFSQNAWWGTGRLVWSHAYYDTSYWTEAIRHVFEDKTLLETTRNPCTPKVGAISVAVNQPTLKPYVFRNYNLPHRVESHYYGSCKYKMWQAIRASGAAPGYFEEYDLDGFVHQDGGLMCNNPTAVAIHEAKLLWPNESIQCVVSLGGGRFIPDVKEQDQGFTSLKKKILKVIDSATDTEAVHTTVQDLLPPDAYFRFNPYLSEWITLDENRAEKLDQLKQDAQMYLRRNSGKFNLAVKSLLTKRGPMQRVNDWLKMQLTIKW</sequence>
<evidence type="ECO:0000256" key="5">
    <source>
        <dbReference type="SAM" id="MobiDB-lite"/>
    </source>
</evidence>
<evidence type="ECO:0000256" key="4">
    <source>
        <dbReference type="PROSITE-ProRule" id="PRU01161"/>
    </source>
</evidence>
<accession>A0A131XI17</accession>
<feature type="active site" description="Proton acceptor" evidence="4">
    <location>
        <position position="554"/>
    </location>
</feature>
<feature type="non-terminal residue" evidence="7">
    <location>
        <position position="1"/>
    </location>
</feature>
<feature type="active site" description="Nucleophile" evidence="4">
    <location>
        <position position="411"/>
    </location>
</feature>
<dbReference type="InterPro" id="IPR045217">
    <property type="entry name" value="PNPLA8-like"/>
</dbReference>
<protein>
    <submittedName>
        <fullName evidence="7">Putative intracellular membrane-bound ca2+-independent phospholipase a2</fullName>
    </submittedName>
</protein>
<dbReference type="PANTHER" id="PTHR24185">
    <property type="entry name" value="CALCIUM-INDEPENDENT PHOSPHOLIPASE A2-GAMMA"/>
    <property type="match status" value="1"/>
</dbReference>
<feature type="domain" description="PNPLA" evidence="6">
    <location>
        <begin position="373"/>
        <end position="567"/>
    </location>
</feature>
<organism evidence="7">
    <name type="scientific">Hyalomma excavatum</name>
    <dbReference type="NCBI Taxonomy" id="257692"/>
    <lineage>
        <taxon>Eukaryota</taxon>
        <taxon>Metazoa</taxon>
        <taxon>Ecdysozoa</taxon>
        <taxon>Arthropoda</taxon>
        <taxon>Chelicerata</taxon>
        <taxon>Arachnida</taxon>
        <taxon>Acari</taxon>
        <taxon>Parasitiformes</taxon>
        <taxon>Ixodida</taxon>
        <taxon>Ixodoidea</taxon>
        <taxon>Ixodidae</taxon>
        <taxon>Hyalomminae</taxon>
        <taxon>Hyalomma</taxon>
    </lineage>
</organism>
<dbReference type="InterPro" id="IPR016035">
    <property type="entry name" value="Acyl_Trfase/lysoPLipase"/>
</dbReference>
<feature type="short sequence motif" description="GXGXXG" evidence="4">
    <location>
        <begin position="377"/>
        <end position="382"/>
    </location>
</feature>
<feature type="region of interest" description="Disordered" evidence="5">
    <location>
        <begin position="133"/>
        <end position="178"/>
    </location>
</feature>
<dbReference type="Gene3D" id="3.40.1090.10">
    <property type="entry name" value="Cytosolic phospholipase A2 catalytic domain"/>
    <property type="match status" value="1"/>
</dbReference>
<dbReference type="GO" id="GO:0047499">
    <property type="term" value="F:calcium-independent phospholipase A2 activity"/>
    <property type="evidence" value="ECO:0007669"/>
    <property type="project" value="TreeGrafter"/>
</dbReference>
<keyword evidence="1 4" id="KW-0378">Hydrolase</keyword>
<keyword evidence="3 4" id="KW-0443">Lipid metabolism</keyword>
<dbReference type="Pfam" id="PF01734">
    <property type="entry name" value="Patatin"/>
    <property type="match status" value="1"/>
</dbReference>
<dbReference type="EMBL" id="GEFH01001832">
    <property type="protein sequence ID" value="JAP66749.1"/>
    <property type="molecule type" value="mRNA"/>
</dbReference>
<evidence type="ECO:0000256" key="2">
    <source>
        <dbReference type="ARBA" id="ARBA00022963"/>
    </source>
</evidence>
<dbReference type="GO" id="GO:0016020">
    <property type="term" value="C:membrane"/>
    <property type="evidence" value="ECO:0007669"/>
    <property type="project" value="TreeGrafter"/>
</dbReference>
<reference evidence="7" key="1">
    <citation type="journal article" date="2017" name="Ticks Tick Borne Dis.">
        <title>An insight into the sialome of Hyalomma excavatum.</title>
        <authorList>
            <person name="Ribeiro J.M."/>
            <person name="Slovak M."/>
            <person name="Francischetti I.M."/>
        </authorList>
    </citation>
    <scope>NUCLEOTIDE SEQUENCE</scope>
    <source>
        <strain evidence="7">Samish</strain>
        <tissue evidence="7">Salivary glands</tissue>
    </source>
</reference>
<evidence type="ECO:0000313" key="7">
    <source>
        <dbReference type="EMBL" id="JAP66749.1"/>
    </source>
</evidence>
<name>A0A131XI17_9ACAR</name>
<dbReference type="AlphaFoldDB" id="A0A131XI17"/>
<evidence type="ECO:0000256" key="3">
    <source>
        <dbReference type="ARBA" id="ARBA00023098"/>
    </source>
</evidence>
<dbReference type="SUPFAM" id="SSF52151">
    <property type="entry name" value="FabD/lysophospholipase-like"/>
    <property type="match status" value="1"/>
</dbReference>
<dbReference type="InterPro" id="IPR002641">
    <property type="entry name" value="PNPLA_dom"/>
</dbReference>
<evidence type="ECO:0000256" key="1">
    <source>
        <dbReference type="ARBA" id="ARBA00022801"/>
    </source>
</evidence>
<proteinExistence type="evidence at transcript level"/>
<feature type="compositionally biased region" description="Polar residues" evidence="5">
    <location>
        <begin position="133"/>
        <end position="142"/>
    </location>
</feature>
<keyword evidence="2 4" id="KW-0442">Lipid degradation</keyword>
<feature type="compositionally biased region" description="Basic and acidic residues" evidence="5">
    <location>
        <begin position="158"/>
        <end position="172"/>
    </location>
</feature>
<dbReference type="GO" id="GO:0019369">
    <property type="term" value="P:arachidonate metabolic process"/>
    <property type="evidence" value="ECO:0007669"/>
    <property type="project" value="TreeGrafter"/>
</dbReference>